<keyword evidence="6" id="KW-0460">Magnesium</keyword>
<accession>A0ABV7IRC1</accession>
<feature type="domain" description="PIN" evidence="8">
    <location>
        <begin position="4"/>
        <end position="117"/>
    </location>
</feature>
<dbReference type="InterPro" id="IPR050556">
    <property type="entry name" value="Type_II_TA_system_RNase"/>
</dbReference>
<dbReference type="SUPFAM" id="SSF88723">
    <property type="entry name" value="PIN domain-like"/>
    <property type="match status" value="1"/>
</dbReference>
<evidence type="ECO:0000313" key="9">
    <source>
        <dbReference type="EMBL" id="MFC3173428.1"/>
    </source>
</evidence>
<evidence type="ECO:0000259" key="8">
    <source>
        <dbReference type="Pfam" id="PF01850"/>
    </source>
</evidence>
<keyword evidence="3" id="KW-0540">Nuclease</keyword>
<evidence type="ECO:0000256" key="7">
    <source>
        <dbReference type="ARBA" id="ARBA00038093"/>
    </source>
</evidence>
<dbReference type="InterPro" id="IPR029060">
    <property type="entry name" value="PIN-like_dom_sf"/>
</dbReference>
<evidence type="ECO:0000256" key="2">
    <source>
        <dbReference type="ARBA" id="ARBA00022649"/>
    </source>
</evidence>
<dbReference type="Pfam" id="PF01850">
    <property type="entry name" value="PIN"/>
    <property type="match status" value="1"/>
</dbReference>
<proteinExistence type="inferred from homology"/>
<dbReference type="EMBL" id="JBHRTQ010000004">
    <property type="protein sequence ID" value="MFC3173428.1"/>
    <property type="molecule type" value="Genomic_DNA"/>
</dbReference>
<reference evidence="10" key="1">
    <citation type="journal article" date="2019" name="Int. J. Syst. Evol. Microbiol.">
        <title>The Global Catalogue of Microorganisms (GCM) 10K type strain sequencing project: providing services to taxonomists for standard genome sequencing and annotation.</title>
        <authorList>
            <consortium name="The Broad Institute Genomics Platform"/>
            <consortium name="The Broad Institute Genome Sequencing Center for Infectious Disease"/>
            <person name="Wu L."/>
            <person name="Ma J."/>
        </authorList>
    </citation>
    <scope>NUCLEOTIDE SEQUENCE [LARGE SCALE GENOMIC DNA]</scope>
    <source>
        <strain evidence="10">KCTC 42984</strain>
    </source>
</reference>
<dbReference type="RefSeq" id="WP_379508815.1">
    <property type="nucleotide sequence ID" value="NZ_JBHRTQ010000004.1"/>
</dbReference>
<keyword evidence="5" id="KW-0378">Hydrolase</keyword>
<protein>
    <submittedName>
        <fullName evidence="9">Type II toxin-antitoxin system VapC family toxin</fullName>
    </submittedName>
</protein>
<comment type="caution">
    <text evidence="9">The sequence shown here is derived from an EMBL/GenBank/DDBJ whole genome shotgun (WGS) entry which is preliminary data.</text>
</comment>
<comment type="similarity">
    <text evidence="7">Belongs to the PINc/VapC protein family.</text>
</comment>
<evidence type="ECO:0000256" key="6">
    <source>
        <dbReference type="ARBA" id="ARBA00022842"/>
    </source>
</evidence>
<sequence length="125" mass="13588">MIRYLIDANSAVYAMDLGYDVLKARIADCDAGALAISVISYAEVAYGTYVGKPPEPEVLEAFIAEIPLVPFDEAAAREYARLSFKRARFDRLLAAHALSIGATVVTNNEGDFADVPGLMIENWTV</sequence>
<keyword evidence="2" id="KW-1277">Toxin-antitoxin system</keyword>
<evidence type="ECO:0000313" key="10">
    <source>
        <dbReference type="Proteomes" id="UP001595604"/>
    </source>
</evidence>
<dbReference type="InterPro" id="IPR002716">
    <property type="entry name" value="PIN_dom"/>
</dbReference>
<keyword evidence="10" id="KW-1185">Reference proteome</keyword>
<name>A0ABV7IRC1_9SPHN</name>
<evidence type="ECO:0000256" key="1">
    <source>
        <dbReference type="ARBA" id="ARBA00001946"/>
    </source>
</evidence>
<evidence type="ECO:0000256" key="5">
    <source>
        <dbReference type="ARBA" id="ARBA00022801"/>
    </source>
</evidence>
<organism evidence="9 10">
    <name type="scientific">Novosphingobium bradum</name>
    <dbReference type="NCBI Taxonomy" id="1737444"/>
    <lineage>
        <taxon>Bacteria</taxon>
        <taxon>Pseudomonadati</taxon>
        <taxon>Pseudomonadota</taxon>
        <taxon>Alphaproteobacteria</taxon>
        <taxon>Sphingomonadales</taxon>
        <taxon>Sphingomonadaceae</taxon>
        <taxon>Novosphingobium</taxon>
    </lineage>
</organism>
<comment type="cofactor">
    <cofactor evidence="1">
        <name>Mg(2+)</name>
        <dbReference type="ChEBI" id="CHEBI:18420"/>
    </cofactor>
</comment>
<dbReference type="PANTHER" id="PTHR33653:SF1">
    <property type="entry name" value="RIBONUCLEASE VAPC2"/>
    <property type="match status" value="1"/>
</dbReference>
<dbReference type="PANTHER" id="PTHR33653">
    <property type="entry name" value="RIBONUCLEASE VAPC2"/>
    <property type="match status" value="1"/>
</dbReference>
<dbReference type="Gene3D" id="3.40.50.1010">
    <property type="entry name" value="5'-nuclease"/>
    <property type="match status" value="1"/>
</dbReference>
<dbReference type="Proteomes" id="UP001595604">
    <property type="component" value="Unassembled WGS sequence"/>
</dbReference>
<gene>
    <name evidence="9" type="ORF">ACFOD9_04095</name>
</gene>
<keyword evidence="4" id="KW-0479">Metal-binding</keyword>
<evidence type="ECO:0000256" key="4">
    <source>
        <dbReference type="ARBA" id="ARBA00022723"/>
    </source>
</evidence>
<evidence type="ECO:0000256" key="3">
    <source>
        <dbReference type="ARBA" id="ARBA00022722"/>
    </source>
</evidence>
<dbReference type="CDD" id="cd18736">
    <property type="entry name" value="PIN_CcVapC1-like"/>
    <property type="match status" value="1"/>
</dbReference>